<dbReference type="EMBL" id="CAJVPM010001284">
    <property type="protein sequence ID" value="CAG8463587.1"/>
    <property type="molecule type" value="Genomic_DNA"/>
</dbReference>
<accession>A0ACA9KBE5</accession>
<name>A0ACA9KBE5_9GLOM</name>
<proteinExistence type="predicted"/>
<organism evidence="1 2">
    <name type="scientific">Scutellospora calospora</name>
    <dbReference type="NCBI Taxonomy" id="85575"/>
    <lineage>
        <taxon>Eukaryota</taxon>
        <taxon>Fungi</taxon>
        <taxon>Fungi incertae sedis</taxon>
        <taxon>Mucoromycota</taxon>
        <taxon>Glomeromycotina</taxon>
        <taxon>Glomeromycetes</taxon>
        <taxon>Diversisporales</taxon>
        <taxon>Gigasporaceae</taxon>
        <taxon>Scutellospora</taxon>
    </lineage>
</organism>
<sequence length="445" mass="51477">MSFPEVIVILLNISKAMLAPANQLDSKLKCAITGVIHFLKLCPWQTISFVTFASRCKILQEFTNDHTLLTEVLNKWEFHSDDPSGEIRVALEFSENYVIEKFGSGQACQFIVITDGLMSQADEVSKDEHSKQTSHTLQRYKKLLNRHLPSRVTKNHPEGEFTLEKEGAFYFLIYPHTTYKITNAINVIAEKYLIPYKGFLSLGKIIMSIHVYPIIHIDDDDSLQGESTYLRFWMFLNDETNENGCNNEYFHVLSSSLRKENRVAVVWLQNNTYATIEAPNSESYFFYFTMYSHESARNLLTPSPMPINPQSKSYLSNNVELPKTEFVESLLNKIPRYVANLPNETAKLTTVIQQIARITDMFCYMPLREKVIENLQDLRIQSPEAENRAILTQCLQLLGDTDLEDDDDEIEAMDYEEEREDPEDYEDHKDEERSNTRISLNDLLN</sequence>
<dbReference type="Proteomes" id="UP000789860">
    <property type="component" value="Unassembled WGS sequence"/>
</dbReference>
<protein>
    <submittedName>
        <fullName evidence="1">11643_t:CDS:1</fullName>
    </submittedName>
</protein>
<gene>
    <name evidence="1" type="ORF">SCALOS_LOCUS1718</name>
</gene>
<evidence type="ECO:0000313" key="2">
    <source>
        <dbReference type="Proteomes" id="UP000789860"/>
    </source>
</evidence>
<reference evidence="1" key="1">
    <citation type="submission" date="2021-06" db="EMBL/GenBank/DDBJ databases">
        <authorList>
            <person name="Kallberg Y."/>
            <person name="Tangrot J."/>
            <person name="Rosling A."/>
        </authorList>
    </citation>
    <scope>NUCLEOTIDE SEQUENCE</scope>
    <source>
        <strain evidence="1">AU212A</strain>
    </source>
</reference>
<comment type="caution">
    <text evidence="1">The sequence shown here is derived from an EMBL/GenBank/DDBJ whole genome shotgun (WGS) entry which is preliminary data.</text>
</comment>
<evidence type="ECO:0000313" key="1">
    <source>
        <dbReference type="EMBL" id="CAG8463587.1"/>
    </source>
</evidence>
<keyword evidence="2" id="KW-1185">Reference proteome</keyword>